<dbReference type="GO" id="GO:0003984">
    <property type="term" value="F:acetolactate synthase activity"/>
    <property type="evidence" value="ECO:0007669"/>
    <property type="project" value="UniProtKB-UniRule"/>
</dbReference>
<dbReference type="InterPro" id="IPR039557">
    <property type="entry name" value="AHAS_ACT"/>
</dbReference>
<dbReference type="PANTHER" id="PTHR30239:SF0">
    <property type="entry name" value="ACETOLACTATE SYNTHASE SMALL SUBUNIT 1, CHLOROPLASTIC"/>
    <property type="match status" value="1"/>
</dbReference>
<evidence type="ECO:0000313" key="10">
    <source>
        <dbReference type="EMBL" id="GCF93194.1"/>
    </source>
</evidence>
<dbReference type="AlphaFoldDB" id="A0A4P5PA08"/>
<dbReference type="InterPro" id="IPR019455">
    <property type="entry name" value="Acetolactate_synth_ssu_C"/>
</dbReference>
<evidence type="ECO:0000256" key="2">
    <source>
        <dbReference type="ARBA" id="ARBA00005025"/>
    </source>
</evidence>
<comment type="pathway">
    <text evidence="2 8">Amino-acid biosynthesis; L-valine biosynthesis; L-valine from pyruvate: step 1/4.</text>
</comment>
<dbReference type="GO" id="GO:0009099">
    <property type="term" value="P:L-valine biosynthetic process"/>
    <property type="evidence" value="ECO:0007669"/>
    <property type="project" value="UniProtKB-UniRule"/>
</dbReference>
<comment type="subunit">
    <text evidence="4 8">Dimer of large and small chains.</text>
</comment>
<feature type="domain" description="ACT" evidence="9">
    <location>
        <begin position="9"/>
        <end position="83"/>
    </location>
</feature>
<evidence type="ECO:0000259" key="9">
    <source>
        <dbReference type="PROSITE" id="PS51671"/>
    </source>
</evidence>
<dbReference type="FunFam" id="3.30.70.260:FF:000001">
    <property type="entry name" value="Acetolactate synthase, small subunit"/>
    <property type="match status" value="1"/>
</dbReference>
<dbReference type="Gene3D" id="3.30.70.260">
    <property type="match status" value="1"/>
</dbReference>
<dbReference type="InterPro" id="IPR054480">
    <property type="entry name" value="AHAS_small-like_ACT"/>
</dbReference>
<sequence>MESNTKKRWLSVYVENEVGVLARVAGLFSGKLYNLNSLTVGETEKADTSRMTISVVSDDRTFEQVKHQLGNMVEVIEVMDYTEKDFFSKEVMYIKVWENGSCSDALSVLERDYSFSVIDRSEDQLIIESVAKESINNQFLKDLKPLFSERIEIVRGGSAAISGITPMDQGGTSETDTHQYYECSQEADH</sequence>
<dbReference type="PANTHER" id="PTHR30239">
    <property type="entry name" value="ACETOLACTATE SYNTHASE SMALL SUBUNIT"/>
    <property type="match status" value="1"/>
</dbReference>
<comment type="pathway">
    <text evidence="1 8">Amino-acid biosynthesis; L-isoleucine biosynthesis; L-isoleucine from 2-oxobutanoate: step 1/4.</text>
</comment>
<organism evidence="10 11">
    <name type="scientific">Enterococcus florum</name>
    <dbReference type="NCBI Taxonomy" id="2480627"/>
    <lineage>
        <taxon>Bacteria</taxon>
        <taxon>Bacillati</taxon>
        <taxon>Bacillota</taxon>
        <taxon>Bacilli</taxon>
        <taxon>Lactobacillales</taxon>
        <taxon>Enterococcaceae</taxon>
        <taxon>Enterococcus</taxon>
    </lineage>
</organism>
<dbReference type="Pfam" id="PF10369">
    <property type="entry name" value="ALS_ss_C"/>
    <property type="match status" value="1"/>
</dbReference>
<dbReference type="RefSeq" id="WP_146621666.1">
    <property type="nucleotide sequence ID" value="NZ_BJCC01000009.1"/>
</dbReference>
<dbReference type="OrthoDB" id="9787365at2"/>
<evidence type="ECO:0000256" key="4">
    <source>
        <dbReference type="ARBA" id="ARBA00011744"/>
    </source>
</evidence>
<dbReference type="NCBIfam" id="TIGR00119">
    <property type="entry name" value="acolac_sm"/>
    <property type="match status" value="1"/>
</dbReference>
<name>A0A4P5PA08_9ENTE</name>
<dbReference type="GO" id="GO:0009097">
    <property type="term" value="P:isoleucine biosynthetic process"/>
    <property type="evidence" value="ECO:0007669"/>
    <property type="project" value="UniProtKB-UniRule"/>
</dbReference>
<reference evidence="11" key="1">
    <citation type="submission" date="2019-02" db="EMBL/GenBank/DDBJ databases">
        <title>Draft genome sequence of Enterococcus sp. Gos25-1.</title>
        <authorList>
            <person name="Tanaka N."/>
            <person name="Shiwa Y."/>
            <person name="Fujita N."/>
        </authorList>
    </citation>
    <scope>NUCLEOTIDE SEQUENCE [LARGE SCALE GENOMIC DNA]</scope>
    <source>
        <strain evidence="11">Gos25-1</strain>
    </source>
</reference>
<comment type="similarity">
    <text evidence="3 8">Belongs to the acetolactate synthase small subunit family.</text>
</comment>
<dbReference type="GO" id="GO:1990610">
    <property type="term" value="F:acetolactate synthase regulator activity"/>
    <property type="evidence" value="ECO:0007669"/>
    <property type="project" value="UniProtKB-UniRule"/>
</dbReference>
<evidence type="ECO:0000256" key="7">
    <source>
        <dbReference type="ARBA" id="ARBA00048670"/>
    </source>
</evidence>
<evidence type="ECO:0000256" key="5">
    <source>
        <dbReference type="ARBA" id="ARBA00022605"/>
    </source>
</evidence>
<dbReference type="PROSITE" id="PS51671">
    <property type="entry name" value="ACT"/>
    <property type="match status" value="1"/>
</dbReference>
<evidence type="ECO:0000313" key="11">
    <source>
        <dbReference type="Proteomes" id="UP000290567"/>
    </source>
</evidence>
<evidence type="ECO:0000256" key="8">
    <source>
        <dbReference type="RuleBase" id="RU368092"/>
    </source>
</evidence>
<keyword evidence="8" id="KW-0808">Transferase</keyword>
<keyword evidence="5 8" id="KW-0028">Amino-acid biosynthesis</keyword>
<dbReference type="InterPro" id="IPR004789">
    <property type="entry name" value="Acetalactate_synth_ssu"/>
</dbReference>
<dbReference type="InterPro" id="IPR027271">
    <property type="entry name" value="Acetolactate_synth/TF_NikR_C"/>
</dbReference>
<evidence type="ECO:0000256" key="3">
    <source>
        <dbReference type="ARBA" id="ARBA00006341"/>
    </source>
</evidence>
<dbReference type="NCBIfam" id="NF008864">
    <property type="entry name" value="PRK11895.1"/>
    <property type="match status" value="1"/>
</dbReference>
<dbReference type="GO" id="GO:0005829">
    <property type="term" value="C:cytosol"/>
    <property type="evidence" value="ECO:0007669"/>
    <property type="project" value="TreeGrafter"/>
</dbReference>
<dbReference type="SUPFAM" id="SSF55021">
    <property type="entry name" value="ACT-like"/>
    <property type="match status" value="2"/>
</dbReference>
<dbReference type="EMBL" id="BJCC01000009">
    <property type="protein sequence ID" value="GCF93194.1"/>
    <property type="molecule type" value="Genomic_DNA"/>
</dbReference>
<accession>A0A4P5PA08</accession>
<dbReference type="EC" id="2.2.1.6" evidence="8"/>
<dbReference type="InterPro" id="IPR002912">
    <property type="entry name" value="ACT_dom"/>
</dbReference>
<dbReference type="Proteomes" id="UP000290567">
    <property type="component" value="Unassembled WGS sequence"/>
</dbReference>
<proteinExistence type="inferred from homology"/>
<dbReference type="Gene3D" id="3.30.70.1150">
    <property type="entry name" value="ACT-like. Chain A, domain 2"/>
    <property type="match status" value="1"/>
</dbReference>
<protein>
    <recommendedName>
        <fullName evidence="8">Acetolactate synthase small subunit</fullName>
        <shortName evidence="8">AHAS</shortName>
        <shortName evidence="8">ALS</shortName>
        <ecNumber evidence="8">2.2.1.6</ecNumber>
    </recommendedName>
    <alternativeName>
        <fullName evidence="8">Acetohydroxy-acid synthase small subunit</fullName>
    </alternativeName>
</protein>
<gene>
    <name evidence="10" type="ORF">NRIC_10850</name>
</gene>
<evidence type="ECO:0000256" key="6">
    <source>
        <dbReference type="ARBA" id="ARBA00023304"/>
    </source>
</evidence>
<dbReference type="InterPro" id="IPR045865">
    <property type="entry name" value="ACT-like_dom_sf"/>
</dbReference>
<keyword evidence="11" id="KW-1185">Reference proteome</keyword>
<comment type="caution">
    <text evidence="10">The sequence shown here is derived from an EMBL/GenBank/DDBJ whole genome shotgun (WGS) entry which is preliminary data.</text>
</comment>
<dbReference type="UniPathway" id="UPA00049">
    <property type="reaction ID" value="UER00059"/>
</dbReference>
<dbReference type="CDD" id="cd04878">
    <property type="entry name" value="ACT_AHAS"/>
    <property type="match status" value="1"/>
</dbReference>
<comment type="catalytic activity">
    <reaction evidence="7 8">
        <text>2 pyruvate + H(+) = (2S)-2-acetolactate + CO2</text>
        <dbReference type="Rhea" id="RHEA:25249"/>
        <dbReference type="ChEBI" id="CHEBI:15361"/>
        <dbReference type="ChEBI" id="CHEBI:15378"/>
        <dbReference type="ChEBI" id="CHEBI:16526"/>
        <dbReference type="ChEBI" id="CHEBI:58476"/>
        <dbReference type="EC" id="2.2.1.6"/>
    </reaction>
</comment>
<evidence type="ECO:0000256" key="1">
    <source>
        <dbReference type="ARBA" id="ARBA00004974"/>
    </source>
</evidence>
<keyword evidence="6 8" id="KW-0100">Branched-chain amino acid biosynthesis</keyword>
<dbReference type="Pfam" id="PF22629">
    <property type="entry name" value="ACT_AHAS_ss"/>
    <property type="match status" value="1"/>
</dbReference>
<comment type="function">
    <text evidence="8">Catalyzes the conversion of 2 pyruvate molecules into acetolactate in the first common step of the biosynthetic pathway of the branched-amino acids such as leucine, isoleucine, and valine.</text>
</comment>
<dbReference type="UniPathway" id="UPA00047">
    <property type="reaction ID" value="UER00055"/>
</dbReference>